<name>A0A6L2KTE6_TANCI</name>
<evidence type="ECO:0000313" key="1">
    <source>
        <dbReference type="EMBL" id="GEU52863.1"/>
    </source>
</evidence>
<gene>
    <name evidence="1" type="ORF">Tci_024841</name>
</gene>
<accession>A0A6L2KTE6</accession>
<protein>
    <submittedName>
        <fullName evidence="1">Uncharacterized protein</fullName>
    </submittedName>
</protein>
<dbReference type="EMBL" id="BKCJ010003082">
    <property type="protein sequence ID" value="GEU52863.1"/>
    <property type="molecule type" value="Genomic_DNA"/>
</dbReference>
<dbReference type="AlphaFoldDB" id="A0A6L2KTE6"/>
<sequence>MVLPKNQVSSQNSMLDDKAFESLSNDSDFDADLYLNDEEDNGKNVVIPQTPSEEIRTRIYNIMIPPPLIRGIREDKIWDKIRNLVSLNHIERGYSICCENTINTINSIKDLKEENMDMLSSINKAIKLMLAVATNMSCVVENKTGKEESKDNL</sequence>
<reference evidence="1" key="1">
    <citation type="journal article" date="2019" name="Sci. Rep.">
        <title>Draft genome of Tanacetum cinerariifolium, the natural source of mosquito coil.</title>
        <authorList>
            <person name="Yamashiro T."/>
            <person name="Shiraishi A."/>
            <person name="Satake H."/>
            <person name="Nakayama K."/>
        </authorList>
    </citation>
    <scope>NUCLEOTIDE SEQUENCE</scope>
</reference>
<comment type="caution">
    <text evidence="1">The sequence shown here is derived from an EMBL/GenBank/DDBJ whole genome shotgun (WGS) entry which is preliminary data.</text>
</comment>
<proteinExistence type="predicted"/>
<organism evidence="1">
    <name type="scientific">Tanacetum cinerariifolium</name>
    <name type="common">Dalmatian daisy</name>
    <name type="synonym">Chrysanthemum cinerariifolium</name>
    <dbReference type="NCBI Taxonomy" id="118510"/>
    <lineage>
        <taxon>Eukaryota</taxon>
        <taxon>Viridiplantae</taxon>
        <taxon>Streptophyta</taxon>
        <taxon>Embryophyta</taxon>
        <taxon>Tracheophyta</taxon>
        <taxon>Spermatophyta</taxon>
        <taxon>Magnoliopsida</taxon>
        <taxon>eudicotyledons</taxon>
        <taxon>Gunneridae</taxon>
        <taxon>Pentapetalae</taxon>
        <taxon>asterids</taxon>
        <taxon>campanulids</taxon>
        <taxon>Asterales</taxon>
        <taxon>Asteraceae</taxon>
        <taxon>Asteroideae</taxon>
        <taxon>Anthemideae</taxon>
        <taxon>Anthemidinae</taxon>
        <taxon>Tanacetum</taxon>
    </lineage>
</organism>